<reference evidence="2" key="1">
    <citation type="journal article" date="2014" name="Int. J. Syst. Evol. Microbiol.">
        <title>Complete genome sequence of Corynebacterium casei LMG S-19264T (=DSM 44701T), isolated from a smear-ripened cheese.</title>
        <authorList>
            <consortium name="US DOE Joint Genome Institute (JGI-PGF)"/>
            <person name="Walter F."/>
            <person name="Albersmeier A."/>
            <person name="Kalinowski J."/>
            <person name="Ruckert C."/>
        </authorList>
    </citation>
    <scope>NUCLEOTIDE SEQUENCE</scope>
    <source>
        <strain evidence="2">CGMCC 1.15290</strain>
    </source>
</reference>
<keyword evidence="3" id="KW-1185">Reference proteome</keyword>
<dbReference type="Proteomes" id="UP000627292">
    <property type="component" value="Unassembled WGS sequence"/>
</dbReference>
<evidence type="ECO:0000313" key="2">
    <source>
        <dbReference type="EMBL" id="GGH82241.1"/>
    </source>
</evidence>
<dbReference type="RefSeq" id="WP_188958908.1">
    <property type="nucleotide sequence ID" value="NZ_BMIB01000007.1"/>
</dbReference>
<accession>A0A917J5T8</accession>
<protein>
    <submittedName>
        <fullName evidence="2">Uncharacterized protein</fullName>
    </submittedName>
</protein>
<comment type="caution">
    <text evidence="2">The sequence shown here is derived from an EMBL/GenBank/DDBJ whole genome shotgun (WGS) entry which is preliminary data.</text>
</comment>
<keyword evidence="1" id="KW-0732">Signal</keyword>
<dbReference type="EMBL" id="BMIB01000007">
    <property type="protein sequence ID" value="GGH82241.1"/>
    <property type="molecule type" value="Genomic_DNA"/>
</dbReference>
<feature type="signal peptide" evidence="1">
    <location>
        <begin position="1"/>
        <end position="25"/>
    </location>
</feature>
<feature type="chain" id="PRO_5036744763" evidence="1">
    <location>
        <begin position="26"/>
        <end position="194"/>
    </location>
</feature>
<gene>
    <name evidence="2" type="ORF">GCM10011379_55830</name>
</gene>
<dbReference type="AlphaFoldDB" id="A0A917J5T8"/>
<organism evidence="2 3">
    <name type="scientific">Filimonas zeae</name>
    <dbReference type="NCBI Taxonomy" id="1737353"/>
    <lineage>
        <taxon>Bacteria</taxon>
        <taxon>Pseudomonadati</taxon>
        <taxon>Bacteroidota</taxon>
        <taxon>Chitinophagia</taxon>
        <taxon>Chitinophagales</taxon>
        <taxon>Chitinophagaceae</taxon>
        <taxon>Filimonas</taxon>
    </lineage>
</organism>
<evidence type="ECO:0000256" key="1">
    <source>
        <dbReference type="SAM" id="SignalP"/>
    </source>
</evidence>
<reference evidence="2" key="2">
    <citation type="submission" date="2020-09" db="EMBL/GenBank/DDBJ databases">
        <authorList>
            <person name="Sun Q."/>
            <person name="Zhou Y."/>
        </authorList>
    </citation>
    <scope>NUCLEOTIDE SEQUENCE</scope>
    <source>
        <strain evidence="2">CGMCC 1.15290</strain>
    </source>
</reference>
<sequence>MFKNFILTTFAFLMLLLVVPAPADAQSAPPPSDFFQLKKRNRTVKNYFKGSYIRFWFDNGQWVEGTIVKIARDSLWLNEQRIQLVPQGFGTVIDTVTYGAYKLHYKDIYAIPREKEGFSYIKDGTLVQIGSAGYILLNIINGLGKDSPPLFGSENGPKLAIATGVFLLGTLWHYLHRSELRIGKKYSIEYIHSN</sequence>
<proteinExistence type="predicted"/>
<evidence type="ECO:0000313" key="3">
    <source>
        <dbReference type="Proteomes" id="UP000627292"/>
    </source>
</evidence>
<name>A0A917J5T8_9BACT</name>